<dbReference type="Gene3D" id="3.30.565.10">
    <property type="entry name" value="Histidine kinase-like ATPase, C-terminal domain"/>
    <property type="match status" value="1"/>
</dbReference>
<evidence type="ECO:0000313" key="8">
    <source>
        <dbReference type="EMBL" id="GKG99337.1"/>
    </source>
</evidence>
<dbReference type="InterPro" id="IPR003594">
    <property type="entry name" value="HATPase_dom"/>
</dbReference>
<dbReference type="SMART" id="SM00388">
    <property type="entry name" value="HisKA"/>
    <property type="match status" value="1"/>
</dbReference>
<sequence>MLRNREFRQFAVVYAFTAAVTVILGFIIHWAAGILAVFSAAAFGTAFLLFTRARYRSIARLSGQIDLVLHHADRLDLDELEEGELSILHSEITKMLLRIREQNEALKKEKMHLADSLADIAHQLRTPLTSANLILSLLEKDPDEKERRAFVRETEELLVRMDWLLTSLLKLSRLDAGVVVFQKEPVDGYDLINAALRPLLIPMELHGIVVQTDVRKSVPSKSASSQPDSPVVIQGDSGWLAEAVQNILKNCIESIGDNGKIEIGLTDTVLFTEISIHDSGPGFESAELPRIFDRFYSGKSTGSTGRAGYGIGLALCRMIILRQGGTVTAKNHPQGGAVFVIRFPK</sequence>
<keyword evidence="4" id="KW-0597">Phosphoprotein</keyword>
<dbReference type="SUPFAM" id="SSF55874">
    <property type="entry name" value="ATPase domain of HSP90 chaperone/DNA topoisomerase II/histidine kinase"/>
    <property type="match status" value="1"/>
</dbReference>
<dbReference type="CDD" id="cd00082">
    <property type="entry name" value="HisKA"/>
    <property type="match status" value="1"/>
</dbReference>
<gene>
    <name evidence="8" type="ORF">CE91St55_13190</name>
</gene>
<comment type="subcellular location">
    <subcellularLocation>
        <location evidence="2">Membrane</location>
    </subcellularLocation>
</comment>
<evidence type="ECO:0000256" key="3">
    <source>
        <dbReference type="ARBA" id="ARBA00012438"/>
    </source>
</evidence>
<dbReference type="Pfam" id="PF02518">
    <property type="entry name" value="HATPase_c"/>
    <property type="match status" value="1"/>
</dbReference>
<evidence type="ECO:0000256" key="5">
    <source>
        <dbReference type="ARBA" id="ARBA00022679"/>
    </source>
</evidence>
<dbReference type="CDD" id="cd00075">
    <property type="entry name" value="HATPase"/>
    <property type="match status" value="1"/>
</dbReference>
<accession>A0A413X540</accession>
<dbReference type="InterPro" id="IPR005467">
    <property type="entry name" value="His_kinase_dom"/>
</dbReference>
<evidence type="ECO:0000256" key="7">
    <source>
        <dbReference type="ARBA" id="ARBA00023012"/>
    </source>
</evidence>
<dbReference type="EC" id="2.7.13.3" evidence="3"/>
<dbReference type="SMART" id="SM00387">
    <property type="entry name" value="HATPase_c"/>
    <property type="match status" value="1"/>
</dbReference>
<dbReference type="RefSeq" id="WP_118040749.1">
    <property type="nucleotide sequence ID" value="NZ_BQNJ01000001.1"/>
</dbReference>
<dbReference type="InterPro" id="IPR036097">
    <property type="entry name" value="HisK_dim/P_sf"/>
</dbReference>
<dbReference type="EMBL" id="BQNJ01000001">
    <property type="protein sequence ID" value="GKG99337.1"/>
    <property type="molecule type" value="Genomic_DNA"/>
</dbReference>
<keyword evidence="6 8" id="KW-0418">Kinase</keyword>
<comment type="catalytic activity">
    <reaction evidence="1">
        <text>ATP + protein L-histidine = ADP + protein N-phospho-L-histidine.</text>
        <dbReference type="EC" id="2.7.13.3"/>
    </reaction>
</comment>
<dbReference type="GO" id="GO:0000155">
    <property type="term" value="F:phosphorelay sensor kinase activity"/>
    <property type="evidence" value="ECO:0007669"/>
    <property type="project" value="InterPro"/>
</dbReference>
<organism evidence="8 9">
    <name type="scientific">Hungatella hathewayi</name>
    <dbReference type="NCBI Taxonomy" id="154046"/>
    <lineage>
        <taxon>Bacteria</taxon>
        <taxon>Bacillati</taxon>
        <taxon>Bacillota</taxon>
        <taxon>Clostridia</taxon>
        <taxon>Lachnospirales</taxon>
        <taxon>Lachnospiraceae</taxon>
        <taxon>Hungatella</taxon>
    </lineage>
</organism>
<dbReference type="Gene3D" id="1.10.287.130">
    <property type="match status" value="1"/>
</dbReference>
<dbReference type="PANTHER" id="PTHR45453">
    <property type="entry name" value="PHOSPHATE REGULON SENSOR PROTEIN PHOR"/>
    <property type="match status" value="1"/>
</dbReference>
<dbReference type="Proteomes" id="UP001055091">
    <property type="component" value="Unassembled WGS sequence"/>
</dbReference>
<dbReference type="GO" id="GO:0005886">
    <property type="term" value="C:plasma membrane"/>
    <property type="evidence" value="ECO:0007669"/>
    <property type="project" value="TreeGrafter"/>
</dbReference>
<dbReference type="PANTHER" id="PTHR45453:SF1">
    <property type="entry name" value="PHOSPHATE REGULON SENSOR PROTEIN PHOR"/>
    <property type="match status" value="1"/>
</dbReference>
<dbReference type="InterPro" id="IPR036890">
    <property type="entry name" value="HATPase_C_sf"/>
</dbReference>
<dbReference type="AlphaFoldDB" id="A0A413X540"/>
<dbReference type="GO" id="GO:0004721">
    <property type="term" value="F:phosphoprotein phosphatase activity"/>
    <property type="evidence" value="ECO:0007669"/>
    <property type="project" value="TreeGrafter"/>
</dbReference>
<evidence type="ECO:0000256" key="1">
    <source>
        <dbReference type="ARBA" id="ARBA00000085"/>
    </source>
</evidence>
<dbReference type="PROSITE" id="PS50109">
    <property type="entry name" value="HIS_KIN"/>
    <property type="match status" value="1"/>
</dbReference>
<protein>
    <recommendedName>
        <fullName evidence="3">histidine kinase</fullName>
        <ecNumber evidence="3">2.7.13.3</ecNumber>
    </recommendedName>
</protein>
<evidence type="ECO:0000256" key="4">
    <source>
        <dbReference type="ARBA" id="ARBA00022553"/>
    </source>
</evidence>
<reference evidence="8" key="1">
    <citation type="submission" date="2022-01" db="EMBL/GenBank/DDBJ databases">
        <title>Novel bile acid biosynthetic pathways are enriched in the microbiome of centenarians.</title>
        <authorList>
            <person name="Sato Y."/>
            <person name="Atarashi K."/>
            <person name="Plichta R.D."/>
            <person name="Arai Y."/>
            <person name="Sasajima S."/>
            <person name="Kearney M.S."/>
            <person name="Suda W."/>
            <person name="Takeshita K."/>
            <person name="Sasaki T."/>
            <person name="Okamoto S."/>
            <person name="Skelly N.A."/>
            <person name="Okamura Y."/>
            <person name="Vlamakis H."/>
            <person name="Li Y."/>
            <person name="Tanoue T."/>
            <person name="Takei H."/>
            <person name="Nittono H."/>
            <person name="Narushima S."/>
            <person name="Irie J."/>
            <person name="Itoh H."/>
            <person name="Moriya K."/>
            <person name="Sugiura Y."/>
            <person name="Suematsu M."/>
            <person name="Moritoki N."/>
            <person name="Shibata S."/>
            <person name="Littman R.D."/>
            <person name="Fischbach A.M."/>
            <person name="Uwamino Y."/>
            <person name="Inoue T."/>
            <person name="Honda A."/>
            <person name="Hattori M."/>
            <person name="Murai T."/>
            <person name="Xavier J.R."/>
            <person name="Hirose N."/>
            <person name="Honda K."/>
        </authorList>
    </citation>
    <scope>NUCLEOTIDE SEQUENCE</scope>
    <source>
        <strain evidence="8">CE91-St55</strain>
    </source>
</reference>
<keyword evidence="7" id="KW-0902">Two-component regulatory system</keyword>
<evidence type="ECO:0000256" key="6">
    <source>
        <dbReference type="ARBA" id="ARBA00022777"/>
    </source>
</evidence>
<proteinExistence type="predicted"/>
<dbReference type="GO" id="GO:0016036">
    <property type="term" value="P:cellular response to phosphate starvation"/>
    <property type="evidence" value="ECO:0007669"/>
    <property type="project" value="TreeGrafter"/>
</dbReference>
<dbReference type="InterPro" id="IPR004358">
    <property type="entry name" value="Sig_transdc_His_kin-like_C"/>
</dbReference>
<dbReference type="InterPro" id="IPR003661">
    <property type="entry name" value="HisK_dim/P_dom"/>
</dbReference>
<dbReference type="InterPro" id="IPR050351">
    <property type="entry name" value="BphY/WalK/GraS-like"/>
</dbReference>
<comment type="caution">
    <text evidence="8">The sequence shown here is derived from an EMBL/GenBank/DDBJ whole genome shotgun (WGS) entry which is preliminary data.</text>
</comment>
<dbReference type="SUPFAM" id="SSF47384">
    <property type="entry name" value="Homodimeric domain of signal transducing histidine kinase"/>
    <property type="match status" value="1"/>
</dbReference>
<evidence type="ECO:0000313" key="9">
    <source>
        <dbReference type="Proteomes" id="UP001055091"/>
    </source>
</evidence>
<evidence type="ECO:0000256" key="2">
    <source>
        <dbReference type="ARBA" id="ARBA00004370"/>
    </source>
</evidence>
<keyword evidence="5" id="KW-0808">Transferase</keyword>
<name>A0A413X540_9FIRM</name>
<dbReference type="PRINTS" id="PR00344">
    <property type="entry name" value="BCTRLSENSOR"/>
</dbReference>
<dbReference type="Pfam" id="PF00512">
    <property type="entry name" value="HisKA"/>
    <property type="match status" value="1"/>
</dbReference>